<accession>A0A2P2QNX7</accession>
<dbReference type="EMBL" id="GGEC01088236">
    <property type="protein sequence ID" value="MBX68720.1"/>
    <property type="molecule type" value="Transcribed_RNA"/>
</dbReference>
<proteinExistence type="predicted"/>
<feature type="region of interest" description="Disordered" evidence="1">
    <location>
        <begin position="1"/>
        <end position="58"/>
    </location>
</feature>
<feature type="compositionally biased region" description="Basic and acidic residues" evidence="1">
    <location>
        <begin position="39"/>
        <end position="48"/>
    </location>
</feature>
<reference evidence="2" key="1">
    <citation type="submission" date="2018-02" db="EMBL/GenBank/DDBJ databases">
        <title>Rhizophora mucronata_Transcriptome.</title>
        <authorList>
            <person name="Meera S.P."/>
            <person name="Sreeshan A."/>
            <person name="Augustine A."/>
        </authorList>
    </citation>
    <scope>NUCLEOTIDE SEQUENCE</scope>
    <source>
        <tissue evidence="2">Leaf</tissue>
    </source>
</reference>
<evidence type="ECO:0000313" key="2">
    <source>
        <dbReference type="EMBL" id="MBX68720.1"/>
    </source>
</evidence>
<dbReference type="AlphaFoldDB" id="A0A2P2QNX7"/>
<feature type="compositionally biased region" description="Polar residues" evidence="1">
    <location>
        <begin position="1"/>
        <end position="12"/>
    </location>
</feature>
<evidence type="ECO:0000256" key="1">
    <source>
        <dbReference type="SAM" id="MobiDB-lite"/>
    </source>
</evidence>
<organism evidence="2">
    <name type="scientific">Rhizophora mucronata</name>
    <name type="common">Asiatic mangrove</name>
    <dbReference type="NCBI Taxonomy" id="61149"/>
    <lineage>
        <taxon>Eukaryota</taxon>
        <taxon>Viridiplantae</taxon>
        <taxon>Streptophyta</taxon>
        <taxon>Embryophyta</taxon>
        <taxon>Tracheophyta</taxon>
        <taxon>Spermatophyta</taxon>
        <taxon>Magnoliopsida</taxon>
        <taxon>eudicotyledons</taxon>
        <taxon>Gunneridae</taxon>
        <taxon>Pentapetalae</taxon>
        <taxon>rosids</taxon>
        <taxon>fabids</taxon>
        <taxon>Malpighiales</taxon>
        <taxon>Rhizophoraceae</taxon>
        <taxon>Rhizophora</taxon>
    </lineage>
</organism>
<name>A0A2P2QNX7_RHIMU</name>
<sequence>MFLHGKTTSAQSKPHARKPNVSNRCGSLGMTIEAGYTCQDEKTRDKPKPKSMLKMGPA</sequence>
<protein>
    <submittedName>
        <fullName evidence="2">Uncharacterized protein</fullName>
    </submittedName>
</protein>